<dbReference type="FunFam" id="1.10.3270.10:FF:000001">
    <property type="entry name" value="3-hydroxy-3-methylglutaryl coenzyme A reductase"/>
    <property type="match status" value="1"/>
</dbReference>
<dbReference type="EC" id="1.1.1.34" evidence="12"/>
<evidence type="ECO:0000259" key="14">
    <source>
        <dbReference type="PROSITE" id="PS50156"/>
    </source>
</evidence>
<dbReference type="PROSITE" id="PS00318">
    <property type="entry name" value="HMG_COA_REDUCTASE_2"/>
    <property type="match status" value="1"/>
</dbReference>
<feature type="region of interest" description="Disordered" evidence="13">
    <location>
        <begin position="447"/>
        <end position="467"/>
    </location>
</feature>
<keyword evidence="6 12" id="KW-0521">NADP</keyword>
<proteinExistence type="inferred from homology"/>
<keyword evidence="5 12" id="KW-0256">Endoplasmic reticulum</keyword>
<feature type="transmembrane region" description="Helical" evidence="12">
    <location>
        <begin position="80"/>
        <end position="96"/>
    </location>
</feature>
<dbReference type="Gene3D" id="3.90.770.10">
    <property type="entry name" value="3-hydroxy-3-methylglutaryl-coenzyme A Reductase, Chain A, domain 2"/>
    <property type="match status" value="1"/>
</dbReference>
<reference evidence="16" key="1">
    <citation type="journal article" date="2010" name="Nature">
        <title>The Amphimedon queenslandica genome and the evolution of animal complexity.</title>
        <authorList>
            <person name="Srivastava M."/>
            <person name="Simakov O."/>
            <person name="Chapman J."/>
            <person name="Fahey B."/>
            <person name="Gauthier M.E."/>
            <person name="Mitros T."/>
            <person name="Richards G.S."/>
            <person name="Conaco C."/>
            <person name="Dacre M."/>
            <person name="Hellsten U."/>
            <person name="Larroux C."/>
            <person name="Putnam N.H."/>
            <person name="Stanke M."/>
            <person name="Adamska M."/>
            <person name="Darling A."/>
            <person name="Degnan S.M."/>
            <person name="Oakley T.H."/>
            <person name="Plachetzki D.C."/>
            <person name="Zhai Y."/>
            <person name="Adamski M."/>
            <person name="Calcino A."/>
            <person name="Cummins S.F."/>
            <person name="Goodstein D.M."/>
            <person name="Harris C."/>
            <person name="Jackson D.J."/>
            <person name="Leys S.P."/>
            <person name="Shu S."/>
            <person name="Woodcroft B.J."/>
            <person name="Vervoort M."/>
            <person name="Kosik K.S."/>
            <person name="Manning G."/>
            <person name="Degnan B.M."/>
            <person name="Rokhsar D.S."/>
        </authorList>
    </citation>
    <scope>NUCLEOTIDE SEQUENCE [LARGE SCALE GENOMIC DNA]</scope>
</reference>
<dbReference type="Pfam" id="PF00368">
    <property type="entry name" value="HMG-CoA_red"/>
    <property type="match status" value="1"/>
</dbReference>
<evidence type="ECO:0000256" key="11">
    <source>
        <dbReference type="ARBA" id="ARBA00049909"/>
    </source>
</evidence>
<dbReference type="InterPro" id="IPR023282">
    <property type="entry name" value="HMG_CoA_Rdtase_N"/>
</dbReference>
<evidence type="ECO:0000256" key="2">
    <source>
        <dbReference type="ARBA" id="ARBA00005084"/>
    </source>
</evidence>
<dbReference type="InterPro" id="IPR009029">
    <property type="entry name" value="HMG_CoA_Rdtase_sub-bd_dom_sf"/>
</dbReference>
<dbReference type="NCBIfam" id="TIGR00920">
    <property type="entry name" value="2A060605"/>
    <property type="match status" value="1"/>
</dbReference>
<dbReference type="InterPro" id="IPR009023">
    <property type="entry name" value="HMG_CoA_Rdtase_NAD(P)-bd_sf"/>
</dbReference>
<name>A0A1X7VVG7_AMPQE</name>
<dbReference type="InterPro" id="IPR000731">
    <property type="entry name" value="SSD"/>
</dbReference>
<comment type="subcellular location">
    <subcellularLocation>
        <location evidence="1 12">Endoplasmic reticulum membrane</location>
        <topology evidence="1 12">Multi-pass membrane protein</topology>
    </subcellularLocation>
</comment>
<dbReference type="InterPro" id="IPR002202">
    <property type="entry name" value="HMG_CoA_Rdtase"/>
</dbReference>
<evidence type="ECO:0000256" key="5">
    <source>
        <dbReference type="ARBA" id="ARBA00022824"/>
    </source>
</evidence>
<dbReference type="InterPro" id="IPR023074">
    <property type="entry name" value="HMG_CoA_Rdtase_cat_sf"/>
</dbReference>
<evidence type="ECO:0000256" key="4">
    <source>
        <dbReference type="ARBA" id="ARBA00022692"/>
    </source>
</evidence>
<evidence type="ECO:0000256" key="1">
    <source>
        <dbReference type="ARBA" id="ARBA00004477"/>
    </source>
</evidence>
<dbReference type="InterPro" id="IPR004816">
    <property type="entry name" value="HMG_CoA_Rdtase_metazoan"/>
</dbReference>
<dbReference type="PROSITE" id="PS50065">
    <property type="entry name" value="HMG_COA_REDUCTASE_4"/>
    <property type="match status" value="1"/>
</dbReference>
<dbReference type="FunFam" id="3.90.770.10:FF:000002">
    <property type="entry name" value="3-hydroxy-3-methylglutaryl coenzyme A reductase"/>
    <property type="match status" value="1"/>
</dbReference>
<evidence type="ECO:0000256" key="9">
    <source>
        <dbReference type="ARBA" id="ARBA00023136"/>
    </source>
</evidence>
<feature type="transmembrane region" description="Helical" evidence="12">
    <location>
        <begin position="36"/>
        <end position="60"/>
    </location>
</feature>
<dbReference type="PANTHER" id="PTHR10572">
    <property type="entry name" value="3-HYDROXY-3-METHYLGLUTARYL-COENZYME A REDUCTASE"/>
    <property type="match status" value="1"/>
</dbReference>
<comment type="pathway">
    <text evidence="2 12">Metabolic intermediate biosynthesis; (R)-mevalonate biosynthesis; (R)-mevalonate from acetyl-CoA: step 3/3.</text>
</comment>
<gene>
    <name evidence="15" type="primary">100635846</name>
</gene>
<dbReference type="CDD" id="cd00643">
    <property type="entry name" value="HMG-CoA_reductase_classI"/>
    <property type="match status" value="1"/>
</dbReference>
<evidence type="ECO:0000256" key="7">
    <source>
        <dbReference type="ARBA" id="ARBA00022989"/>
    </source>
</evidence>
<feature type="transmembrane region" description="Helical" evidence="12">
    <location>
        <begin position="211"/>
        <end position="238"/>
    </location>
</feature>
<keyword evidence="16" id="KW-1185">Reference proteome</keyword>
<dbReference type="GO" id="GO:0050661">
    <property type="term" value="F:NADP binding"/>
    <property type="evidence" value="ECO:0007669"/>
    <property type="project" value="InterPro"/>
</dbReference>
<dbReference type="OrthoDB" id="310654at2759"/>
<feature type="transmembrane region" description="Helical" evidence="12">
    <location>
        <begin position="108"/>
        <end position="132"/>
    </location>
</feature>
<dbReference type="NCBIfam" id="TIGR00533">
    <property type="entry name" value="HMG_CoA_R_NADP"/>
    <property type="match status" value="1"/>
</dbReference>
<dbReference type="eggNOG" id="KOG2480">
    <property type="taxonomic scope" value="Eukaryota"/>
</dbReference>
<dbReference type="SUPFAM" id="SSF55035">
    <property type="entry name" value="NAD-binding domain of HMG-CoA reductase"/>
    <property type="match status" value="1"/>
</dbReference>
<dbReference type="GO" id="GO:0016126">
    <property type="term" value="P:sterol biosynthetic process"/>
    <property type="evidence" value="ECO:0007669"/>
    <property type="project" value="TreeGrafter"/>
</dbReference>
<dbReference type="InterPro" id="IPR023076">
    <property type="entry name" value="HMG_CoA_Rdtase_CS"/>
</dbReference>
<dbReference type="GO" id="GO:0015936">
    <property type="term" value="P:coenzyme A metabolic process"/>
    <property type="evidence" value="ECO:0007669"/>
    <property type="project" value="InterPro"/>
</dbReference>
<dbReference type="GO" id="GO:0005778">
    <property type="term" value="C:peroxisomal membrane"/>
    <property type="evidence" value="ECO:0007669"/>
    <property type="project" value="TreeGrafter"/>
</dbReference>
<comment type="similarity">
    <text evidence="3 12">Belongs to the HMG-CoA reductase family.</text>
</comment>
<dbReference type="FunFam" id="3.30.70.420:FF:000001">
    <property type="entry name" value="3-hydroxy-3-methylglutaryl coenzyme A reductase"/>
    <property type="match status" value="1"/>
</dbReference>
<dbReference type="GO" id="GO:0008299">
    <property type="term" value="P:isoprenoid biosynthetic process"/>
    <property type="evidence" value="ECO:0007669"/>
    <property type="project" value="InterPro"/>
</dbReference>
<feature type="compositionally biased region" description="Low complexity" evidence="13">
    <location>
        <begin position="458"/>
        <end position="467"/>
    </location>
</feature>
<accession>A0A1X7VVG7</accession>
<evidence type="ECO:0000256" key="8">
    <source>
        <dbReference type="ARBA" id="ARBA00023002"/>
    </source>
</evidence>
<evidence type="ECO:0000256" key="3">
    <source>
        <dbReference type="ARBA" id="ARBA00007661"/>
    </source>
</evidence>
<evidence type="ECO:0000256" key="13">
    <source>
        <dbReference type="SAM" id="MobiDB-lite"/>
    </source>
</evidence>
<dbReference type="PROSITE" id="PS00066">
    <property type="entry name" value="HMG_COA_REDUCTASE_1"/>
    <property type="match status" value="1"/>
</dbReference>
<dbReference type="STRING" id="400682.A0A1X7VVG7"/>
<dbReference type="EnsemblMetazoa" id="Aqu2.1.44332_001">
    <property type="protein sequence ID" value="Aqu2.1.44332_001"/>
    <property type="gene ID" value="Aqu2.1.44332"/>
</dbReference>
<reference evidence="15" key="2">
    <citation type="submission" date="2017-05" db="UniProtKB">
        <authorList>
            <consortium name="EnsemblMetazoa"/>
        </authorList>
    </citation>
    <scope>IDENTIFICATION</scope>
</reference>
<keyword evidence="8 12" id="KW-0560">Oxidoreductase</keyword>
<organism evidence="15">
    <name type="scientific">Amphimedon queenslandica</name>
    <name type="common">Sponge</name>
    <dbReference type="NCBI Taxonomy" id="400682"/>
    <lineage>
        <taxon>Eukaryota</taxon>
        <taxon>Metazoa</taxon>
        <taxon>Porifera</taxon>
        <taxon>Demospongiae</taxon>
        <taxon>Heteroscleromorpha</taxon>
        <taxon>Haplosclerida</taxon>
        <taxon>Niphatidae</taxon>
        <taxon>Amphimedon</taxon>
    </lineage>
</organism>
<dbReference type="PRINTS" id="PR00071">
    <property type="entry name" value="HMGCOARDTASE"/>
</dbReference>
<dbReference type="UniPathway" id="UPA00058">
    <property type="reaction ID" value="UER00103"/>
</dbReference>
<evidence type="ECO:0000313" key="15">
    <source>
        <dbReference type="EnsemblMetazoa" id="Aqu2.1.44332_001"/>
    </source>
</evidence>
<dbReference type="OMA" id="YIYVQFK"/>
<protein>
    <recommendedName>
        <fullName evidence="12">3-hydroxy-3-methylglutaryl coenzyme A reductase</fullName>
        <shortName evidence="12">HMG-CoA reductase</shortName>
        <ecNumber evidence="12">1.1.1.34</ecNumber>
    </recommendedName>
</protein>
<keyword evidence="9 12" id="KW-0472">Membrane</keyword>
<dbReference type="KEGG" id="aqu:100635846"/>
<dbReference type="EnsemblMetazoa" id="XM_019999568.1">
    <property type="protein sequence ID" value="XP_019855127.1"/>
    <property type="gene ID" value="LOC100635846"/>
</dbReference>
<dbReference type="Gene3D" id="3.30.70.420">
    <property type="entry name" value="Hydroxymethylglutaryl-CoA reductase, class I/II, NAD/NADP-binding domain"/>
    <property type="match status" value="1"/>
</dbReference>
<evidence type="ECO:0000256" key="10">
    <source>
        <dbReference type="ARBA" id="ARBA00023180"/>
    </source>
</evidence>
<dbReference type="InterPro" id="IPR004554">
    <property type="entry name" value="HMG_CoA_Rdtase_eu_arc"/>
</dbReference>
<evidence type="ECO:0000256" key="6">
    <source>
        <dbReference type="ARBA" id="ARBA00022857"/>
    </source>
</evidence>
<evidence type="ECO:0000256" key="12">
    <source>
        <dbReference type="RuleBase" id="RU361219"/>
    </source>
</evidence>
<dbReference type="AlphaFoldDB" id="A0A1X7VVG7"/>
<keyword evidence="4 12" id="KW-0812">Transmembrane</keyword>
<dbReference type="InParanoid" id="A0A1X7VVG7"/>
<feature type="domain" description="SSD" evidence="14">
    <location>
        <begin position="79"/>
        <end position="236"/>
    </location>
</feature>
<dbReference type="SUPFAM" id="SSF56542">
    <property type="entry name" value="Substrate-binding domain of HMG-CoA reductase"/>
    <property type="match status" value="1"/>
</dbReference>
<dbReference type="Pfam" id="PF12349">
    <property type="entry name" value="Sterol-sensing"/>
    <property type="match status" value="1"/>
</dbReference>
<sequence>MKSSRFTTMSPSELKAKSGKYFGVHGRFCSSHPWEVIVTTVTLTVCVLSMSILSGGKLGVVCGMNKPCQKKSPEEEKADSFLMIIVNSLAVLYLYNQFSNLRKVGSKYLLGIAAIFTIFASFVFGSGIVYFVDSSAAGLSEALPFFLLLIDLSKATALAEFASVSSNRDEVRNNIANGMAVLGPSFSLDTLVEVLIISIGTISGVRQLETVCYFGCMSLIANYLVFMTFFPAALALILEVCPHNPANKTWHIDKLARAMQEGENRKKPNPVVQRVKIIMALGLVVVHIHSRFLSQVTGMSFYLSTAPALVESEGSYQETERVPLHDYLWWKAFHLSADQLVTVGLGIVLLLKYTFYDKTNTISSSQFGSKQMTSSTVGIPSVDGDITTAYFRKRSITINCNSKESHGGMCDDSGIEECADKGNDSCSVSSAVSVSVQTEESHSNFFISNSPEAEDSNNAEISSENNIPVHNTPRSLAECLEIFKSKGGPSQLTDDEVMSLVVSKHIPAYKLEAVMGDMERSVLIRRKLVSSCLPDKESLENLPYSGYDYKHVVGACCENVIGYLPMPVGVAGPLLLDNEEYYVPMSTTEGCLIASTNRGCRALMMGSGVHSNVLDGGMTRAPVVRMPTASRAIALKYWLDTSDKFQDLCSVFNMTSRYAKLQSVHTAVAGRLVYIRFRATTGDAMGMNMLSKGVEKALEYLHEQFSDMDILSLSGNYCTDKKPSAVNWIEGRGKSVVCDATIPADVVEKVLKTSVDSLIDLNVSKNLVGSAMAGSIGGFNAHAANIVSAVFIATGQDVAQVVGSSNCITLIEKTGPSNSDLYISCTMPSLEVGTVGGGTFLPPQSSCLKMLGLNGSSVEGKPGDNSSLLARVVCGTVLAGELSLISALAAGHLVRSHLTMNRSKVNLLPHDNQRN</sequence>
<dbReference type="InterPro" id="IPR053958">
    <property type="entry name" value="HMGCR/SNAP/NPC1-like_SSD"/>
</dbReference>
<dbReference type="GO" id="GO:0004420">
    <property type="term" value="F:hydroxymethylglutaryl-CoA reductase (NADPH) activity"/>
    <property type="evidence" value="ECO:0007669"/>
    <property type="project" value="UniProtKB-EC"/>
</dbReference>
<dbReference type="PANTHER" id="PTHR10572:SF24">
    <property type="entry name" value="3-HYDROXY-3-METHYLGLUTARYL-COENZYME A REDUCTASE"/>
    <property type="match status" value="1"/>
</dbReference>
<dbReference type="GO" id="GO:0005789">
    <property type="term" value="C:endoplasmic reticulum membrane"/>
    <property type="evidence" value="ECO:0007669"/>
    <property type="project" value="UniProtKB-SubCell"/>
</dbReference>
<dbReference type="Proteomes" id="UP000007879">
    <property type="component" value="Unassembled WGS sequence"/>
</dbReference>
<keyword evidence="10" id="KW-0325">Glycoprotein</keyword>
<comment type="catalytic activity">
    <reaction evidence="11">
        <text>(R)-mevalonate + 2 NADP(+) + CoA = (3S)-3-hydroxy-3-methylglutaryl-CoA + 2 NADPH + 2 H(+)</text>
        <dbReference type="Rhea" id="RHEA:15989"/>
        <dbReference type="ChEBI" id="CHEBI:15378"/>
        <dbReference type="ChEBI" id="CHEBI:36464"/>
        <dbReference type="ChEBI" id="CHEBI:43074"/>
        <dbReference type="ChEBI" id="CHEBI:57287"/>
        <dbReference type="ChEBI" id="CHEBI:57783"/>
        <dbReference type="ChEBI" id="CHEBI:58349"/>
        <dbReference type="EC" id="1.1.1.34"/>
    </reaction>
    <physiologicalReaction direction="right-to-left" evidence="11">
        <dbReference type="Rhea" id="RHEA:15991"/>
    </physiologicalReaction>
</comment>
<dbReference type="Gene3D" id="1.10.3270.10">
    <property type="entry name" value="HMGR, N-terminal domain"/>
    <property type="match status" value="1"/>
</dbReference>
<evidence type="ECO:0000313" key="16">
    <source>
        <dbReference type="Proteomes" id="UP000007879"/>
    </source>
</evidence>
<dbReference type="PROSITE" id="PS50156">
    <property type="entry name" value="SSD"/>
    <property type="match status" value="1"/>
</dbReference>
<keyword evidence="7 12" id="KW-1133">Transmembrane helix</keyword>